<keyword evidence="8" id="KW-1133">Transmembrane helix</keyword>
<keyword evidence="4 6" id="KW-0560">Oxidoreductase</keyword>
<keyword evidence="5 6" id="KW-0186">Copper</keyword>
<dbReference type="SUPFAM" id="SSF54416">
    <property type="entry name" value="Amine oxidase N-terminal region"/>
    <property type="match status" value="2"/>
</dbReference>
<evidence type="ECO:0000256" key="1">
    <source>
        <dbReference type="ARBA" id="ARBA00007983"/>
    </source>
</evidence>
<keyword evidence="8" id="KW-0812">Transmembrane</keyword>
<reference evidence="11 12" key="1">
    <citation type="submission" date="2022-05" db="EMBL/GenBank/DDBJ databases">
        <authorList>
            <consortium name="Genoscope - CEA"/>
            <person name="William W."/>
        </authorList>
    </citation>
    <scope>NUCLEOTIDE SEQUENCE [LARGE SCALE GENOMIC DNA]</scope>
</reference>
<dbReference type="PRINTS" id="PR00766">
    <property type="entry name" value="CUDAOXIDASE"/>
</dbReference>
<dbReference type="SUPFAM" id="SSF49998">
    <property type="entry name" value="Amine oxidase catalytic domain"/>
    <property type="match status" value="1"/>
</dbReference>
<evidence type="ECO:0000259" key="9">
    <source>
        <dbReference type="Pfam" id="PF01179"/>
    </source>
</evidence>
<sequence length="812" mass="91970">MDTVAFKDGETSKFLQSSESAKGKENTSRTILVLKIVCTLLALLSLALIIALIVVLTIDKTESSPKDNKDAPPYTRIEDCPQSTKLEISSPARSAGVYDDLSKEEIIAVRDYILSQPSLNVTPYQQAAINDNYIYLIELQQPAKDEAIDYLDSENAPKPERKARVIIFNGGKSNPDVREYIVGPAGKPSYHNETRGPGQKYPIPFDYRPGDSKESAVLDKIVLNVTAQVHDLLFESYDGYTYGGCTNRCLTYSSSAPGEFGDRKSWVWLMRDFQGFYLHPVGFEFYVNTKGSDASLFKVEKVFYFNTSFQSVEELMSAYSNGSLQKTFLPAPSSSDDSPLYSTFLRRGKPQPPKPLRPPQLVEPDGKRYVVSGRHVEYMKWSFDFRSRSSTGLQLFDLRFDGERIVYELSLQEAAAFYSGWSPMQMSTDYLDTSWGMGFSKFELVRGVDCPSTATFFDTLHFVDAEAPAKYRNSICLFEMNLGLPLRRHFDNSFDGGFNFYGGMPGTALVLRSVSTAYNYDYIYDYLFYPNGVLEVRVSTSGYVQATFWTSNESPYGNQIHPFVAGTIHDHLLNYKVDLDIGGRKNSYETVDIEVENITSPWFPGVRRVQKVVRRNLKKTEQEAIYHKNFDHPKYLNFFSEGNVNKIGVNRGYRIHIRDMMKQMYPNDWQLVRGAEWSKNQMTVTKYKEHEKTSSSVYSQFGMYDPVVDFARYTADNESIVNEDLVAWVTVGMMHVPHSEDIPNTATAANSASFFLRPYNYFDEDPSMASHDALLILPTKNGADVDRFGTPQGPECAVKSKPLDFKGKYGDI</sequence>
<keyword evidence="8" id="KW-0472">Membrane</keyword>
<comment type="PTM">
    <text evidence="6">Topaquinone (TPQ) is generated by copper-dependent autoxidation of a specific tyrosyl residue.</text>
</comment>
<evidence type="ECO:0000256" key="3">
    <source>
        <dbReference type="ARBA" id="ARBA00022772"/>
    </source>
</evidence>
<feature type="domain" description="Copper amine oxidase catalytic" evidence="9">
    <location>
        <begin position="359"/>
        <end position="768"/>
    </location>
</feature>
<accession>A0ABN8PS73</accession>
<keyword evidence="12" id="KW-1185">Reference proteome</keyword>
<organism evidence="11 12">
    <name type="scientific">Porites lobata</name>
    <dbReference type="NCBI Taxonomy" id="104759"/>
    <lineage>
        <taxon>Eukaryota</taxon>
        <taxon>Metazoa</taxon>
        <taxon>Cnidaria</taxon>
        <taxon>Anthozoa</taxon>
        <taxon>Hexacorallia</taxon>
        <taxon>Scleractinia</taxon>
        <taxon>Fungiina</taxon>
        <taxon>Poritidae</taxon>
        <taxon>Porites</taxon>
    </lineage>
</organism>
<dbReference type="PANTHER" id="PTHR10638:SF20">
    <property type="entry name" value="AMINE OXIDASE"/>
    <property type="match status" value="1"/>
</dbReference>
<feature type="transmembrane region" description="Helical" evidence="8">
    <location>
        <begin position="32"/>
        <end position="58"/>
    </location>
</feature>
<dbReference type="InterPro" id="IPR049948">
    <property type="entry name" value="Cu_Am_ox_TPQ-bd"/>
</dbReference>
<evidence type="ECO:0000256" key="4">
    <source>
        <dbReference type="ARBA" id="ARBA00023002"/>
    </source>
</evidence>
<dbReference type="InterPro" id="IPR036460">
    <property type="entry name" value="Cu_amine_oxidase_C_sf"/>
</dbReference>
<dbReference type="InterPro" id="IPR016182">
    <property type="entry name" value="Cu_amine_oxidase_N-reg"/>
</dbReference>
<evidence type="ECO:0000256" key="6">
    <source>
        <dbReference type="RuleBase" id="RU000672"/>
    </source>
</evidence>
<evidence type="ECO:0000313" key="12">
    <source>
        <dbReference type="Proteomes" id="UP001159405"/>
    </source>
</evidence>
<evidence type="ECO:0000313" key="11">
    <source>
        <dbReference type="EMBL" id="CAH3149681.1"/>
    </source>
</evidence>
<proteinExistence type="inferred from homology"/>
<comment type="caution">
    <text evidence="11">The sequence shown here is derived from an EMBL/GenBank/DDBJ whole genome shotgun (WGS) entry which is preliminary data.</text>
</comment>
<dbReference type="InterPro" id="IPR000269">
    <property type="entry name" value="Cu_amine_oxidase"/>
</dbReference>
<dbReference type="EMBL" id="CALNXK010000087">
    <property type="protein sequence ID" value="CAH3149681.1"/>
    <property type="molecule type" value="Genomic_DNA"/>
</dbReference>
<dbReference type="PROSITE" id="PS01164">
    <property type="entry name" value="COPPER_AMINE_OXID_1"/>
    <property type="match status" value="1"/>
</dbReference>
<dbReference type="InterPro" id="IPR049947">
    <property type="entry name" value="Cu_Am_Ox_Cu-bd"/>
</dbReference>
<name>A0ABN8PS73_9CNID</name>
<comment type="cofactor">
    <cofactor evidence="6">
        <name>Cu cation</name>
        <dbReference type="ChEBI" id="CHEBI:23378"/>
    </cofactor>
    <text evidence="6">Contains 1 topaquinone per subunit.</text>
</comment>
<dbReference type="Gene3D" id="3.10.450.40">
    <property type="match status" value="2"/>
</dbReference>
<dbReference type="Pfam" id="PF01179">
    <property type="entry name" value="Cu_amine_oxid"/>
    <property type="match status" value="1"/>
</dbReference>
<dbReference type="InterPro" id="IPR015798">
    <property type="entry name" value="Cu_amine_oxidase_C"/>
</dbReference>
<protein>
    <recommendedName>
        <fullName evidence="6">Amine oxidase</fullName>
        <ecNumber evidence="6">1.4.3.-</ecNumber>
    </recommendedName>
</protein>
<dbReference type="InterPro" id="IPR015800">
    <property type="entry name" value="Cu_amine_oxidase_N2"/>
</dbReference>
<dbReference type="EC" id="1.4.3.-" evidence="6"/>
<evidence type="ECO:0000256" key="2">
    <source>
        <dbReference type="ARBA" id="ARBA00022723"/>
    </source>
</evidence>
<evidence type="ECO:0000259" key="10">
    <source>
        <dbReference type="Pfam" id="PF02727"/>
    </source>
</evidence>
<evidence type="ECO:0000256" key="8">
    <source>
        <dbReference type="SAM" id="Phobius"/>
    </source>
</evidence>
<dbReference type="Proteomes" id="UP001159405">
    <property type="component" value="Unassembled WGS sequence"/>
</dbReference>
<dbReference type="Pfam" id="PF02727">
    <property type="entry name" value="Cu_amine_oxidN2"/>
    <property type="match status" value="1"/>
</dbReference>
<keyword evidence="3 6" id="KW-0801">TPQ</keyword>
<feature type="domain" description="Copper amine oxidase N2-terminal" evidence="10">
    <location>
        <begin position="106"/>
        <end position="189"/>
    </location>
</feature>
<dbReference type="PANTHER" id="PTHR10638">
    <property type="entry name" value="COPPER AMINE OXIDASE"/>
    <property type="match status" value="1"/>
</dbReference>
<comment type="similarity">
    <text evidence="1 6">Belongs to the copper/topaquinone oxidase family.</text>
</comment>
<feature type="region of interest" description="Disordered" evidence="7">
    <location>
        <begin position="342"/>
        <end position="362"/>
    </location>
</feature>
<evidence type="ECO:0000256" key="5">
    <source>
        <dbReference type="ARBA" id="ARBA00023008"/>
    </source>
</evidence>
<keyword evidence="2 6" id="KW-0479">Metal-binding</keyword>
<dbReference type="Gene3D" id="2.70.98.20">
    <property type="entry name" value="Copper amine oxidase, catalytic domain"/>
    <property type="match status" value="1"/>
</dbReference>
<dbReference type="PROSITE" id="PS01165">
    <property type="entry name" value="COPPER_AMINE_OXID_2"/>
    <property type="match status" value="1"/>
</dbReference>
<gene>
    <name evidence="11" type="ORF">PLOB_00047431</name>
</gene>
<evidence type="ECO:0000256" key="7">
    <source>
        <dbReference type="SAM" id="MobiDB-lite"/>
    </source>
</evidence>